<gene>
    <name evidence="1" type="ORF">UW68_C0046G0002</name>
</gene>
<dbReference type="STRING" id="1618384.UW68_C0046G0002"/>
<dbReference type="InterPro" id="IPR004590">
    <property type="entry name" value="ssDNA_annealing_RecT"/>
</dbReference>
<name>A0A0G1MJK5_9BACT</name>
<dbReference type="EMBL" id="LCJG01000046">
    <property type="protein sequence ID" value="KKT72154.1"/>
    <property type="molecule type" value="Genomic_DNA"/>
</dbReference>
<evidence type="ECO:0000313" key="1">
    <source>
        <dbReference type="EMBL" id="KKT72154.1"/>
    </source>
</evidence>
<sequence>MSNQIQIKSEVDLKMILANQYMKQINNFFGNEKQAMKFLSSVMSAVQRIPELLNCEPKSLINSFMTMAQLGLMPSEVSGEAYVLPYNNKNGKVAQFQLGYQGLVTLFFRAGGQKIRAEIVRKNDEVSYVNGEIKHTIDIFKSNEERGEAVGAYAVATINGQEVCKYMNATDILAFGSRFSKSWTTSFTPWKEANDPELNMWKKTVLKQLGKMLPKNESINLAIAEDNKDSIISDRLLPAVEESKNLTMGSIVKTEEPVIEVEPEEIKQ</sequence>
<evidence type="ECO:0000313" key="2">
    <source>
        <dbReference type="Proteomes" id="UP000034835"/>
    </source>
</evidence>
<dbReference type="InterPro" id="IPR018330">
    <property type="entry name" value="RecT_fam"/>
</dbReference>
<dbReference type="NCBIfam" id="TIGR00616">
    <property type="entry name" value="rect"/>
    <property type="match status" value="1"/>
</dbReference>
<dbReference type="Proteomes" id="UP000034835">
    <property type="component" value="Unassembled WGS sequence"/>
</dbReference>
<comment type="caution">
    <text evidence="1">The sequence shown here is derived from an EMBL/GenBank/DDBJ whole genome shotgun (WGS) entry which is preliminary data.</text>
</comment>
<reference evidence="1 2" key="1">
    <citation type="journal article" date="2015" name="Nature">
        <title>rRNA introns, odd ribosomes, and small enigmatic genomes across a large radiation of phyla.</title>
        <authorList>
            <person name="Brown C.T."/>
            <person name="Hug L.A."/>
            <person name="Thomas B.C."/>
            <person name="Sharon I."/>
            <person name="Castelle C.J."/>
            <person name="Singh A."/>
            <person name="Wilkins M.J."/>
            <person name="Williams K.H."/>
            <person name="Banfield J.F."/>
        </authorList>
    </citation>
    <scope>NUCLEOTIDE SEQUENCE [LARGE SCALE GENOMIC DNA]</scope>
</reference>
<dbReference type="GO" id="GO:0003677">
    <property type="term" value="F:DNA binding"/>
    <property type="evidence" value="ECO:0007669"/>
    <property type="project" value="InterPro"/>
</dbReference>
<protein>
    <submittedName>
        <fullName evidence="1">Recombination and repair protein RecT</fullName>
    </submittedName>
</protein>
<dbReference type="GO" id="GO:0006259">
    <property type="term" value="P:DNA metabolic process"/>
    <property type="evidence" value="ECO:0007669"/>
    <property type="project" value="InterPro"/>
</dbReference>
<proteinExistence type="predicted"/>
<accession>A0A0G1MJK5</accession>
<dbReference type="AlphaFoldDB" id="A0A0G1MJK5"/>
<organism evidence="1 2">
    <name type="scientific">Candidatus Collierbacteria bacterium GW2011_GWB1_44_6</name>
    <dbReference type="NCBI Taxonomy" id="1618384"/>
    <lineage>
        <taxon>Bacteria</taxon>
        <taxon>Candidatus Collieribacteriota</taxon>
    </lineage>
</organism>
<dbReference type="Pfam" id="PF03837">
    <property type="entry name" value="RecT"/>
    <property type="match status" value="1"/>
</dbReference>